<dbReference type="SUPFAM" id="SSF47699">
    <property type="entry name" value="Bifunctional inhibitor/lipid-transfer protein/seed storage 2S albumin"/>
    <property type="match status" value="1"/>
</dbReference>
<dbReference type="Proteomes" id="UP000257109">
    <property type="component" value="Unassembled WGS sequence"/>
</dbReference>
<feature type="signal peptide" evidence="2">
    <location>
        <begin position="1"/>
        <end position="23"/>
    </location>
</feature>
<dbReference type="PANTHER" id="PTHR33076">
    <property type="entry name" value="NON-SPECIFIC LIPID-TRANSFER PROTEIN 2-RELATED"/>
    <property type="match status" value="1"/>
</dbReference>
<dbReference type="OrthoDB" id="1419039at2759"/>
<keyword evidence="4" id="KW-1185">Reference proteome</keyword>
<feature type="non-terminal residue" evidence="3">
    <location>
        <position position="1"/>
    </location>
</feature>
<comment type="caution">
    <text evidence="3">The sequence shown here is derived from an EMBL/GenBank/DDBJ whole genome shotgun (WGS) entry which is preliminary data.</text>
</comment>
<evidence type="ECO:0000313" key="3">
    <source>
        <dbReference type="EMBL" id="RDX60340.1"/>
    </source>
</evidence>
<accession>A0A371E2R8</accession>
<proteinExistence type="inferred from homology"/>
<dbReference type="GO" id="GO:0006869">
    <property type="term" value="P:lipid transport"/>
    <property type="evidence" value="ECO:0007669"/>
    <property type="project" value="InterPro"/>
</dbReference>
<evidence type="ECO:0000313" key="4">
    <source>
        <dbReference type="Proteomes" id="UP000257109"/>
    </source>
</evidence>
<dbReference type="EMBL" id="QJKJ01016932">
    <property type="protein sequence ID" value="RDX60340.1"/>
    <property type="molecule type" value="Genomic_DNA"/>
</dbReference>
<organism evidence="3 4">
    <name type="scientific">Mucuna pruriens</name>
    <name type="common">Velvet bean</name>
    <name type="synonym">Dolichos pruriens</name>
    <dbReference type="NCBI Taxonomy" id="157652"/>
    <lineage>
        <taxon>Eukaryota</taxon>
        <taxon>Viridiplantae</taxon>
        <taxon>Streptophyta</taxon>
        <taxon>Embryophyta</taxon>
        <taxon>Tracheophyta</taxon>
        <taxon>Spermatophyta</taxon>
        <taxon>Magnoliopsida</taxon>
        <taxon>eudicotyledons</taxon>
        <taxon>Gunneridae</taxon>
        <taxon>Pentapetalae</taxon>
        <taxon>rosids</taxon>
        <taxon>fabids</taxon>
        <taxon>Fabales</taxon>
        <taxon>Fabaceae</taxon>
        <taxon>Papilionoideae</taxon>
        <taxon>50 kb inversion clade</taxon>
        <taxon>NPAAA clade</taxon>
        <taxon>indigoferoid/millettioid clade</taxon>
        <taxon>Phaseoleae</taxon>
        <taxon>Mucuna</taxon>
    </lineage>
</organism>
<dbReference type="AlphaFoldDB" id="A0A371E2R8"/>
<protein>
    <recommendedName>
        <fullName evidence="5">Bifunctional inhibitor/plant lipid transfer protein/seed storage helical domain-containing protein</fullName>
    </recommendedName>
</protein>
<reference evidence="3" key="1">
    <citation type="submission" date="2018-05" db="EMBL/GenBank/DDBJ databases">
        <title>Draft genome of Mucuna pruriens seed.</title>
        <authorList>
            <person name="Nnadi N.E."/>
            <person name="Vos R."/>
            <person name="Hasami M.H."/>
            <person name="Devisetty U.K."/>
            <person name="Aguiy J.C."/>
        </authorList>
    </citation>
    <scope>NUCLEOTIDE SEQUENCE [LARGE SCALE GENOMIC DNA]</scope>
    <source>
        <strain evidence="3">JCA_2017</strain>
    </source>
</reference>
<name>A0A371E2R8_MUCPR</name>
<sequence length="121" mass="13519">MKNVTLFVSVMSLCLLLSTSTFGTSQIDEFSCSAIIQYFWVPCEPFLVGSAQMSPNCCIGVKNLFQKAINNHERRDLCNCFKSFFAQTRVQFQKLGQMSQLCDLDLALFPGQSTNCSLVPP</sequence>
<evidence type="ECO:0000256" key="2">
    <source>
        <dbReference type="SAM" id="SignalP"/>
    </source>
</evidence>
<evidence type="ECO:0008006" key="5">
    <source>
        <dbReference type="Google" id="ProtNLM"/>
    </source>
</evidence>
<keyword evidence="2" id="KW-0732">Signal</keyword>
<dbReference type="GO" id="GO:0008289">
    <property type="term" value="F:lipid binding"/>
    <property type="evidence" value="ECO:0007669"/>
    <property type="project" value="InterPro"/>
</dbReference>
<dbReference type="Gene3D" id="1.10.110.10">
    <property type="entry name" value="Plant lipid-transfer and hydrophobic proteins"/>
    <property type="match status" value="1"/>
</dbReference>
<dbReference type="InterPro" id="IPR036312">
    <property type="entry name" value="Bifun_inhib/LTP/seed_sf"/>
</dbReference>
<gene>
    <name evidence="3" type="ORF">CR513_61521</name>
</gene>
<evidence type="ECO:0000256" key="1">
    <source>
        <dbReference type="ARBA" id="ARBA00009748"/>
    </source>
</evidence>
<dbReference type="InterPro" id="IPR000528">
    <property type="entry name" value="Plant_nsLTP"/>
</dbReference>
<comment type="similarity">
    <text evidence="1">Belongs to the plant LTP family.</text>
</comment>
<feature type="chain" id="PRO_5016844847" description="Bifunctional inhibitor/plant lipid transfer protein/seed storage helical domain-containing protein" evidence="2">
    <location>
        <begin position="24"/>
        <end position="121"/>
    </location>
</feature>